<comment type="caution">
    <text evidence="2">The sequence shown here is derived from an EMBL/GenBank/DDBJ whole genome shotgun (WGS) entry which is preliminary data.</text>
</comment>
<dbReference type="SMART" id="SM01100">
    <property type="entry name" value="CRAL_TRIO_N"/>
    <property type="match status" value="1"/>
</dbReference>
<dbReference type="SUPFAM" id="SSF46938">
    <property type="entry name" value="CRAL/TRIO N-terminal domain"/>
    <property type="match status" value="1"/>
</dbReference>
<dbReference type="SMART" id="SM00516">
    <property type="entry name" value="SEC14"/>
    <property type="match status" value="1"/>
</dbReference>
<dbReference type="Gene3D" id="3.40.525.10">
    <property type="entry name" value="CRAL-TRIO lipid binding domain"/>
    <property type="match status" value="1"/>
</dbReference>
<dbReference type="InterPro" id="IPR011074">
    <property type="entry name" value="CRAL/TRIO_N_dom"/>
</dbReference>
<dbReference type="PRINTS" id="PR00180">
    <property type="entry name" value="CRETINALDHBP"/>
</dbReference>
<sequence length="260" mass="29226">MDGQPPQMQSTDDGIKTKLAAMRTSLIDQDVPLQGIDDAMLARFLRARAMHVPRAAKMLAEHQRWRASFVPLGFISESEVESELAQGKVSLQGVSKKTGHPLLIMLARHHVANKADPQEFKRFVVYVFDKLIASGASGDVEQHIVIVDLEGVGYKNMDVKSLLTALHICQNYYPERLVRLYFVKAPSIFSSFWKMASPFLDKVTREKIIFLDANKTIDFLLKEFDVDIIPKEYGGKAELILIQDACVQNWLQTNSSSSSV</sequence>
<reference evidence="2" key="1">
    <citation type="submission" date="2021-01" db="EMBL/GenBank/DDBJ databases">
        <title>Adiantum capillus-veneris genome.</title>
        <authorList>
            <person name="Fang Y."/>
            <person name="Liao Q."/>
        </authorList>
    </citation>
    <scope>NUCLEOTIDE SEQUENCE</scope>
    <source>
        <strain evidence="2">H3</strain>
        <tissue evidence="2">Leaf</tissue>
    </source>
</reference>
<organism evidence="2 3">
    <name type="scientific">Adiantum capillus-veneris</name>
    <name type="common">Maidenhair fern</name>
    <dbReference type="NCBI Taxonomy" id="13818"/>
    <lineage>
        <taxon>Eukaryota</taxon>
        <taxon>Viridiplantae</taxon>
        <taxon>Streptophyta</taxon>
        <taxon>Embryophyta</taxon>
        <taxon>Tracheophyta</taxon>
        <taxon>Polypodiopsida</taxon>
        <taxon>Polypodiidae</taxon>
        <taxon>Polypodiales</taxon>
        <taxon>Pteridineae</taxon>
        <taxon>Pteridaceae</taxon>
        <taxon>Vittarioideae</taxon>
        <taxon>Adiantum</taxon>
    </lineage>
</organism>
<dbReference type="EMBL" id="JABFUD020000008">
    <property type="protein sequence ID" value="KAI5076620.1"/>
    <property type="molecule type" value="Genomic_DNA"/>
</dbReference>
<dbReference type="PROSITE" id="PS50191">
    <property type="entry name" value="CRAL_TRIO"/>
    <property type="match status" value="1"/>
</dbReference>
<dbReference type="PANTHER" id="PTHR46277:SF3">
    <property type="entry name" value="BINDING PROTEIN, PUTATIVE-RELATED"/>
    <property type="match status" value="1"/>
</dbReference>
<evidence type="ECO:0000313" key="3">
    <source>
        <dbReference type="Proteomes" id="UP000886520"/>
    </source>
</evidence>
<dbReference type="PANTHER" id="PTHR46277">
    <property type="entry name" value="OS03G0850700 PROTEIN"/>
    <property type="match status" value="1"/>
</dbReference>
<evidence type="ECO:0000259" key="1">
    <source>
        <dbReference type="PROSITE" id="PS50191"/>
    </source>
</evidence>
<gene>
    <name evidence="2" type="ORF">GOP47_0008685</name>
</gene>
<dbReference type="CDD" id="cd00170">
    <property type="entry name" value="SEC14"/>
    <property type="match status" value="1"/>
</dbReference>
<feature type="domain" description="CRAL-TRIO" evidence="1">
    <location>
        <begin position="77"/>
        <end position="241"/>
    </location>
</feature>
<dbReference type="Pfam" id="PF00650">
    <property type="entry name" value="CRAL_TRIO"/>
    <property type="match status" value="1"/>
</dbReference>
<dbReference type="Pfam" id="PF03765">
    <property type="entry name" value="CRAL_TRIO_N"/>
    <property type="match status" value="1"/>
</dbReference>
<dbReference type="InterPro" id="IPR036273">
    <property type="entry name" value="CRAL/TRIO_N_dom_sf"/>
</dbReference>
<evidence type="ECO:0000313" key="2">
    <source>
        <dbReference type="EMBL" id="KAI5076620.1"/>
    </source>
</evidence>
<dbReference type="InterPro" id="IPR036865">
    <property type="entry name" value="CRAL-TRIO_dom_sf"/>
</dbReference>
<dbReference type="InterPro" id="IPR001251">
    <property type="entry name" value="CRAL-TRIO_dom"/>
</dbReference>
<protein>
    <recommendedName>
        <fullName evidence="1">CRAL-TRIO domain-containing protein</fullName>
    </recommendedName>
</protein>
<name>A0A9D4UYT6_ADICA</name>
<accession>A0A9D4UYT6</accession>
<proteinExistence type="predicted"/>
<dbReference type="SUPFAM" id="SSF52087">
    <property type="entry name" value="CRAL/TRIO domain"/>
    <property type="match status" value="1"/>
</dbReference>
<dbReference type="Proteomes" id="UP000886520">
    <property type="component" value="Chromosome 8"/>
</dbReference>
<keyword evidence="3" id="KW-1185">Reference proteome</keyword>
<dbReference type="OrthoDB" id="1434354at2759"/>
<dbReference type="AlphaFoldDB" id="A0A9D4UYT6"/>